<keyword evidence="2" id="KW-1185">Reference proteome</keyword>
<dbReference type="Proteomes" id="UP001218218">
    <property type="component" value="Unassembled WGS sequence"/>
</dbReference>
<evidence type="ECO:0000313" key="2">
    <source>
        <dbReference type="Proteomes" id="UP001218218"/>
    </source>
</evidence>
<reference evidence="1" key="1">
    <citation type="submission" date="2023-03" db="EMBL/GenBank/DDBJ databases">
        <title>Massive genome expansion in bonnet fungi (Mycena s.s.) driven by repeated elements and novel gene families across ecological guilds.</title>
        <authorList>
            <consortium name="Lawrence Berkeley National Laboratory"/>
            <person name="Harder C.B."/>
            <person name="Miyauchi S."/>
            <person name="Viragh M."/>
            <person name="Kuo A."/>
            <person name="Thoen E."/>
            <person name="Andreopoulos B."/>
            <person name="Lu D."/>
            <person name="Skrede I."/>
            <person name="Drula E."/>
            <person name="Henrissat B."/>
            <person name="Morin E."/>
            <person name="Kohler A."/>
            <person name="Barry K."/>
            <person name="LaButti K."/>
            <person name="Morin E."/>
            <person name="Salamov A."/>
            <person name="Lipzen A."/>
            <person name="Mereny Z."/>
            <person name="Hegedus B."/>
            <person name="Baldrian P."/>
            <person name="Stursova M."/>
            <person name="Weitz H."/>
            <person name="Taylor A."/>
            <person name="Grigoriev I.V."/>
            <person name="Nagy L.G."/>
            <person name="Martin F."/>
            <person name="Kauserud H."/>
        </authorList>
    </citation>
    <scope>NUCLEOTIDE SEQUENCE</scope>
    <source>
        <strain evidence="1">CBHHK002</strain>
    </source>
</reference>
<comment type="caution">
    <text evidence="1">The sequence shown here is derived from an EMBL/GenBank/DDBJ whole genome shotgun (WGS) entry which is preliminary data.</text>
</comment>
<dbReference type="EMBL" id="JARIHO010000048">
    <property type="protein sequence ID" value="KAJ7323061.1"/>
    <property type="molecule type" value="Genomic_DNA"/>
</dbReference>
<evidence type="ECO:0000313" key="1">
    <source>
        <dbReference type="EMBL" id="KAJ7323061.1"/>
    </source>
</evidence>
<organism evidence="1 2">
    <name type="scientific">Mycena albidolilacea</name>
    <dbReference type="NCBI Taxonomy" id="1033008"/>
    <lineage>
        <taxon>Eukaryota</taxon>
        <taxon>Fungi</taxon>
        <taxon>Dikarya</taxon>
        <taxon>Basidiomycota</taxon>
        <taxon>Agaricomycotina</taxon>
        <taxon>Agaricomycetes</taxon>
        <taxon>Agaricomycetidae</taxon>
        <taxon>Agaricales</taxon>
        <taxon>Marasmiineae</taxon>
        <taxon>Mycenaceae</taxon>
        <taxon>Mycena</taxon>
    </lineage>
</organism>
<feature type="non-terminal residue" evidence="1">
    <location>
        <position position="1"/>
    </location>
</feature>
<name>A0AAD6ZHK3_9AGAR</name>
<sequence length="176" mass="19883">TRLRGSTSFYARHLTLQLAPLVEDLCIVSVLERLPETSAYLDPSGDYMSGRPLSLILLFLTELKRISIMENGDLTQTCVKFSRSWNKMELPLQSAPANVFSSPRLEAVHLHGLVLESPCHLLSLFSEATALKEMSLSCLYFTQAEHEPWPESQLWRPKLQSLLLNLSSTDLCQYIS</sequence>
<protein>
    <submittedName>
        <fullName evidence="1">Uncharacterized protein</fullName>
    </submittedName>
</protein>
<accession>A0AAD6ZHK3</accession>
<dbReference type="AlphaFoldDB" id="A0AAD6ZHK3"/>
<gene>
    <name evidence="1" type="ORF">DFH08DRAFT_888646</name>
</gene>
<proteinExistence type="predicted"/>